<dbReference type="GO" id="GO:0051536">
    <property type="term" value="F:iron-sulfur cluster binding"/>
    <property type="evidence" value="ECO:0007669"/>
    <property type="project" value="UniProtKB-KW"/>
</dbReference>
<protein>
    <submittedName>
        <fullName evidence="5">Electron transport complex subunit RsxB</fullName>
    </submittedName>
</protein>
<dbReference type="Pfam" id="PF01656">
    <property type="entry name" value="CbiA"/>
    <property type="match status" value="1"/>
</dbReference>
<feature type="domain" description="4Fe-4S ferredoxin-type" evidence="4">
    <location>
        <begin position="58"/>
        <end position="82"/>
    </location>
</feature>
<keyword evidence="1" id="KW-0479">Metal-binding</keyword>
<dbReference type="PATRIC" id="fig|1121338.3.peg.1771"/>
<keyword evidence="6" id="KW-1185">Reference proteome</keyword>
<dbReference type="PROSITE" id="PS00198">
    <property type="entry name" value="4FE4S_FER_1"/>
    <property type="match status" value="1"/>
</dbReference>
<evidence type="ECO:0000313" key="6">
    <source>
        <dbReference type="Proteomes" id="UP000075531"/>
    </source>
</evidence>
<dbReference type="STRING" id="1121338.CLTEP_17310"/>
<dbReference type="SUPFAM" id="SSF54862">
    <property type="entry name" value="4Fe-4S ferredoxins"/>
    <property type="match status" value="1"/>
</dbReference>
<dbReference type="AlphaFoldDB" id="A0A151B335"/>
<reference evidence="5 6" key="1">
    <citation type="submission" date="2016-02" db="EMBL/GenBank/DDBJ databases">
        <title>Genome sequence of Clostridium tepidiprofundi DSM 19306.</title>
        <authorList>
            <person name="Poehlein A."/>
            <person name="Daniel R."/>
        </authorList>
    </citation>
    <scope>NUCLEOTIDE SEQUENCE [LARGE SCALE GENOMIC DNA]</scope>
    <source>
        <strain evidence="5 6">DSM 19306</strain>
    </source>
</reference>
<dbReference type="Proteomes" id="UP000075531">
    <property type="component" value="Unassembled WGS sequence"/>
</dbReference>
<keyword evidence="3" id="KW-0411">Iron-sulfur</keyword>
<dbReference type="InterPro" id="IPR027417">
    <property type="entry name" value="P-loop_NTPase"/>
</dbReference>
<dbReference type="OrthoDB" id="9778602at2"/>
<evidence type="ECO:0000313" key="5">
    <source>
        <dbReference type="EMBL" id="KYH34306.1"/>
    </source>
</evidence>
<evidence type="ECO:0000256" key="2">
    <source>
        <dbReference type="ARBA" id="ARBA00023004"/>
    </source>
</evidence>
<evidence type="ECO:0000259" key="4">
    <source>
        <dbReference type="PROSITE" id="PS51379"/>
    </source>
</evidence>
<accession>A0A151B335</accession>
<gene>
    <name evidence="5" type="primary">rsxB_2</name>
    <name evidence="5" type="ORF">CLTEP_17310</name>
</gene>
<dbReference type="PROSITE" id="PS51379">
    <property type="entry name" value="4FE4S_FER_2"/>
    <property type="match status" value="2"/>
</dbReference>
<dbReference type="InterPro" id="IPR017900">
    <property type="entry name" value="4Fe4S_Fe_S_CS"/>
</dbReference>
<dbReference type="PANTHER" id="PTHR43534">
    <property type="entry name" value="MIND SUPERFAMILY P-LOOP ATPASE CONTAINING AN INSERTED FERREDOXIN DOMAIN"/>
    <property type="match status" value="1"/>
</dbReference>
<name>A0A151B335_9CLOT</name>
<dbReference type="SUPFAM" id="SSF52540">
    <property type="entry name" value="P-loop containing nucleoside triphosphate hydrolases"/>
    <property type="match status" value="1"/>
</dbReference>
<dbReference type="Pfam" id="PF00037">
    <property type="entry name" value="Fer4"/>
    <property type="match status" value="2"/>
</dbReference>
<dbReference type="Gene3D" id="3.30.70.20">
    <property type="match status" value="1"/>
</dbReference>
<dbReference type="InterPro" id="IPR017896">
    <property type="entry name" value="4Fe4S_Fe-S-bd"/>
</dbReference>
<evidence type="ECO:0000256" key="3">
    <source>
        <dbReference type="ARBA" id="ARBA00023014"/>
    </source>
</evidence>
<evidence type="ECO:0000256" key="1">
    <source>
        <dbReference type="ARBA" id="ARBA00022723"/>
    </source>
</evidence>
<keyword evidence="2" id="KW-0408">Iron</keyword>
<dbReference type="RefSeq" id="WP_066825411.1">
    <property type="nucleotide sequence ID" value="NZ_LTBA01000019.1"/>
</dbReference>
<comment type="caution">
    <text evidence="5">The sequence shown here is derived from an EMBL/GenBank/DDBJ whole genome shotgun (WGS) entry which is preliminary data.</text>
</comment>
<dbReference type="PANTHER" id="PTHR43534:SF1">
    <property type="entry name" value="4FE-4S CLUSTER CONTAINING PARA FAMILY ATPASE PROTEIN"/>
    <property type="match status" value="1"/>
</dbReference>
<feature type="domain" description="4Fe-4S ferredoxin-type" evidence="4">
    <location>
        <begin position="83"/>
        <end position="112"/>
    </location>
</feature>
<dbReference type="InterPro" id="IPR002586">
    <property type="entry name" value="CobQ/CobB/MinD/ParA_Nub-bd_dom"/>
</dbReference>
<organism evidence="5 6">
    <name type="scientific">Clostridium tepidiprofundi DSM 19306</name>
    <dbReference type="NCBI Taxonomy" id="1121338"/>
    <lineage>
        <taxon>Bacteria</taxon>
        <taxon>Bacillati</taxon>
        <taxon>Bacillota</taxon>
        <taxon>Clostridia</taxon>
        <taxon>Eubacteriales</taxon>
        <taxon>Clostridiaceae</taxon>
        <taxon>Clostridium</taxon>
    </lineage>
</organism>
<dbReference type="Gene3D" id="3.40.50.300">
    <property type="entry name" value="P-loop containing nucleotide triphosphate hydrolases"/>
    <property type="match status" value="1"/>
</dbReference>
<proteinExistence type="predicted"/>
<dbReference type="EMBL" id="LTBA01000019">
    <property type="protein sequence ID" value="KYH34306.1"/>
    <property type="molecule type" value="Genomic_DNA"/>
</dbReference>
<dbReference type="GO" id="GO:0046872">
    <property type="term" value="F:metal ion binding"/>
    <property type="evidence" value="ECO:0007669"/>
    <property type="project" value="UniProtKB-KW"/>
</dbReference>
<sequence length="290" mass="31454">MELVVISGKGGTGKTTIAIALSELVNNVIKADCDVDAPNLYLMYKGEDIESKGFVTGKKAVVNQELCIKCGKCDTVCKYDAIKKGVITEYKCEGCGACTYVCPTNAIKLEDAVDAKTIITKTDKGFISRAEMEIGADGSGKLITEIRKNAKKYATNGELFDDEPLIIIDGSPGIGCAVISSISNTDAALIVTEPTKSGLEDLKRILSVCKHFNVLPLVCVNKHDINDEVTNEILEYCSKNGIDVVGKIPYDNTVMKAINELKPITEFKESKAYSAILDMWGEISKILYKQ</sequence>
<dbReference type="CDD" id="cd03110">
    <property type="entry name" value="SIMIBI_bact_arch"/>
    <property type="match status" value="1"/>
</dbReference>